<feature type="non-terminal residue" evidence="1">
    <location>
        <position position="127"/>
    </location>
</feature>
<comment type="caution">
    <text evidence="1">The sequence shown here is derived from an EMBL/GenBank/DDBJ whole genome shotgun (WGS) entry which is preliminary data.</text>
</comment>
<reference evidence="1" key="1">
    <citation type="journal article" date="2014" name="Front. Microbiol.">
        <title>High frequency of phylogenetically diverse reductive dehalogenase-homologous genes in deep subseafloor sedimentary metagenomes.</title>
        <authorList>
            <person name="Kawai M."/>
            <person name="Futagami T."/>
            <person name="Toyoda A."/>
            <person name="Takaki Y."/>
            <person name="Nishi S."/>
            <person name="Hori S."/>
            <person name="Arai W."/>
            <person name="Tsubouchi T."/>
            <person name="Morono Y."/>
            <person name="Uchiyama I."/>
            <person name="Ito T."/>
            <person name="Fujiyama A."/>
            <person name="Inagaki F."/>
            <person name="Takami H."/>
        </authorList>
    </citation>
    <scope>NUCLEOTIDE SEQUENCE</scope>
    <source>
        <strain evidence="1">Expedition CK06-06</strain>
    </source>
</reference>
<proteinExistence type="predicted"/>
<dbReference type="EMBL" id="BARV01031365">
    <property type="protein sequence ID" value="GAI36840.1"/>
    <property type="molecule type" value="Genomic_DNA"/>
</dbReference>
<protein>
    <recommendedName>
        <fullName evidence="2">Pyruvate phosphate dikinase AMP/ATP-binding domain-containing protein</fullName>
    </recommendedName>
</protein>
<gene>
    <name evidence="1" type="ORF">S06H3_49651</name>
</gene>
<name>X1PCV1_9ZZZZ</name>
<evidence type="ECO:0008006" key="2">
    <source>
        <dbReference type="Google" id="ProtNLM"/>
    </source>
</evidence>
<organism evidence="1">
    <name type="scientific">marine sediment metagenome</name>
    <dbReference type="NCBI Taxonomy" id="412755"/>
    <lineage>
        <taxon>unclassified sequences</taxon>
        <taxon>metagenomes</taxon>
        <taxon>ecological metagenomes</taxon>
    </lineage>
</organism>
<accession>X1PCV1</accession>
<sequence>MDTTPRILDVWDRTFMEARDIINEIADGMRPTKDIETIFNKLLRMVISTDDRVLDLAKRYLTIEDILEIKKRLIGTGKIGGKSVGMLIARAILRKHNEHWNELLEVHDSFYIGSDVFYTFIVLNDCW</sequence>
<dbReference type="AlphaFoldDB" id="X1PCV1"/>
<evidence type="ECO:0000313" key="1">
    <source>
        <dbReference type="EMBL" id="GAI36840.1"/>
    </source>
</evidence>